<sequence>MRGGRSVSPPQALPAGDAAWTPRLRDRLNLVWTLLWRSFLPRNRRESFQLVWVFAEPVGQLAVMILLFSLIGRTAGYGDSFALFLLTGIAMLTLFTRGAGLVSSAITGLGGTTRLAGVGMFHEAIAKALFETLITAVILAALAYAIGAFEGRDTWPHHFEHVAAALFWGGLLGFGFGLLRGYAVQEMPLLERIYVILSRVLIFVSGVFFVPSFMPDPYRSWLAWNPVVHVVELLRLGVYDQYPTLVYDADYLRGFALGSTALGMAALWRRRALFMG</sequence>
<proteinExistence type="inferred from homology"/>
<dbReference type="Proteomes" id="UP000198703">
    <property type="component" value="Unassembled WGS sequence"/>
</dbReference>
<keyword evidence="6 8" id="KW-1133">Transmembrane helix</keyword>
<name>A0A1H4CYX7_9RHOB</name>
<evidence type="ECO:0000256" key="2">
    <source>
        <dbReference type="ARBA" id="ARBA00007783"/>
    </source>
</evidence>
<dbReference type="GO" id="GO:0043190">
    <property type="term" value="C:ATP-binding cassette (ABC) transporter complex"/>
    <property type="evidence" value="ECO:0007669"/>
    <property type="project" value="InterPro"/>
</dbReference>
<dbReference type="STRING" id="89524.SAMN05444370_108112"/>
<evidence type="ECO:0000256" key="3">
    <source>
        <dbReference type="ARBA" id="ARBA00022448"/>
    </source>
</evidence>
<evidence type="ECO:0000256" key="5">
    <source>
        <dbReference type="ARBA" id="ARBA00022692"/>
    </source>
</evidence>
<accession>A0A1H4CYX7</accession>
<feature type="transmembrane region" description="Helical" evidence="8">
    <location>
        <begin position="50"/>
        <end position="71"/>
    </location>
</feature>
<keyword evidence="4" id="KW-1003">Cell membrane</keyword>
<feature type="transmembrane region" description="Helical" evidence="8">
    <location>
        <begin position="128"/>
        <end position="149"/>
    </location>
</feature>
<dbReference type="AlphaFoldDB" id="A0A1H4CYX7"/>
<comment type="similarity">
    <text evidence="2">Belongs to the ABC-2 integral membrane protein family.</text>
</comment>
<comment type="subcellular location">
    <subcellularLocation>
        <location evidence="1">Cell inner membrane</location>
        <topology evidence="1">Multi-pass membrane protein</topology>
    </subcellularLocation>
</comment>
<evidence type="ECO:0000256" key="6">
    <source>
        <dbReference type="ARBA" id="ARBA00022989"/>
    </source>
</evidence>
<evidence type="ECO:0000256" key="7">
    <source>
        <dbReference type="ARBA" id="ARBA00023136"/>
    </source>
</evidence>
<dbReference type="EMBL" id="FNQM01000008">
    <property type="protein sequence ID" value="SEA65419.1"/>
    <property type="molecule type" value="Genomic_DNA"/>
</dbReference>
<feature type="transmembrane region" description="Helical" evidence="8">
    <location>
        <begin position="161"/>
        <end position="181"/>
    </location>
</feature>
<evidence type="ECO:0000313" key="10">
    <source>
        <dbReference type="EMBL" id="SEA65419.1"/>
    </source>
</evidence>
<keyword evidence="5 8" id="KW-0812">Transmembrane</keyword>
<feature type="domain" description="ABC-2 type transporter transmembrane" evidence="9">
    <location>
        <begin position="30"/>
        <end position="237"/>
    </location>
</feature>
<dbReference type="InterPro" id="IPR000412">
    <property type="entry name" value="ABC_2_transport"/>
</dbReference>
<organism evidence="10 11">
    <name type="scientific">Rubrimonas cliftonensis</name>
    <dbReference type="NCBI Taxonomy" id="89524"/>
    <lineage>
        <taxon>Bacteria</taxon>
        <taxon>Pseudomonadati</taxon>
        <taxon>Pseudomonadota</taxon>
        <taxon>Alphaproteobacteria</taxon>
        <taxon>Rhodobacterales</taxon>
        <taxon>Paracoccaceae</taxon>
        <taxon>Rubrimonas</taxon>
    </lineage>
</organism>
<keyword evidence="7 8" id="KW-0472">Membrane</keyword>
<dbReference type="PANTHER" id="PTHR30413">
    <property type="entry name" value="INNER MEMBRANE TRANSPORT PERMEASE"/>
    <property type="match status" value="1"/>
</dbReference>
<feature type="transmembrane region" description="Helical" evidence="8">
    <location>
        <begin position="83"/>
        <end position="107"/>
    </location>
</feature>
<evidence type="ECO:0000256" key="4">
    <source>
        <dbReference type="ARBA" id="ARBA00022475"/>
    </source>
</evidence>
<evidence type="ECO:0000313" key="11">
    <source>
        <dbReference type="Proteomes" id="UP000198703"/>
    </source>
</evidence>
<gene>
    <name evidence="10" type="ORF">SAMN05444370_108112</name>
</gene>
<dbReference type="GO" id="GO:0015920">
    <property type="term" value="P:lipopolysaccharide transport"/>
    <property type="evidence" value="ECO:0007669"/>
    <property type="project" value="TreeGrafter"/>
</dbReference>
<protein>
    <submittedName>
        <fullName evidence="10">Capsular polysaccharide transport system permease protein</fullName>
    </submittedName>
</protein>
<dbReference type="PANTHER" id="PTHR30413:SF8">
    <property type="entry name" value="TRANSPORT PERMEASE PROTEIN"/>
    <property type="match status" value="1"/>
</dbReference>
<keyword evidence="11" id="KW-1185">Reference proteome</keyword>
<feature type="transmembrane region" description="Helical" evidence="8">
    <location>
        <begin position="193"/>
        <end position="214"/>
    </location>
</feature>
<dbReference type="InterPro" id="IPR013525">
    <property type="entry name" value="ABC2_TM"/>
</dbReference>
<evidence type="ECO:0000256" key="8">
    <source>
        <dbReference type="SAM" id="Phobius"/>
    </source>
</evidence>
<evidence type="ECO:0000256" key="1">
    <source>
        <dbReference type="ARBA" id="ARBA00004429"/>
    </source>
</evidence>
<reference evidence="10 11" key="1">
    <citation type="submission" date="2016-10" db="EMBL/GenBank/DDBJ databases">
        <authorList>
            <person name="de Groot N.N."/>
        </authorList>
    </citation>
    <scope>NUCLEOTIDE SEQUENCE [LARGE SCALE GENOMIC DNA]</scope>
    <source>
        <strain evidence="10 11">DSM 15345</strain>
    </source>
</reference>
<evidence type="ECO:0000259" key="9">
    <source>
        <dbReference type="Pfam" id="PF01061"/>
    </source>
</evidence>
<dbReference type="GO" id="GO:0140359">
    <property type="term" value="F:ABC-type transporter activity"/>
    <property type="evidence" value="ECO:0007669"/>
    <property type="project" value="InterPro"/>
</dbReference>
<feature type="transmembrane region" description="Helical" evidence="8">
    <location>
        <begin position="251"/>
        <end position="268"/>
    </location>
</feature>
<dbReference type="PRINTS" id="PR00164">
    <property type="entry name" value="ABC2TRNSPORT"/>
</dbReference>
<keyword evidence="3" id="KW-0813">Transport</keyword>
<dbReference type="Pfam" id="PF01061">
    <property type="entry name" value="ABC2_membrane"/>
    <property type="match status" value="1"/>
</dbReference>